<dbReference type="InterPro" id="IPR053172">
    <property type="entry name" value="Tn903_transposase"/>
</dbReference>
<dbReference type="EMBL" id="JBFNXX010000180">
    <property type="protein sequence ID" value="MEW9922582.1"/>
    <property type="molecule type" value="Genomic_DNA"/>
</dbReference>
<accession>A0ABV3RU70</accession>
<dbReference type="PANTHER" id="PTHR34631">
    <property type="match status" value="1"/>
</dbReference>
<feature type="non-terminal residue" evidence="2">
    <location>
        <position position="1"/>
    </location>
</feature>
<keyword evidence="3" id="KW-1185">Reference proteome</keyword>
<feature type="non-terminal residue" evidence="2">
    <location>
        <position position="85"/>
    </location>
</feature>
<protein>
    <submittedName>
        <fullName evidence="2">Transposase</fullName>
    </submittedName>
</protein>
<dbReference type="Proteomes" id="UP001556098">
    <property type="component" value="Unassembled WGS sequence"/>
</dbReference>
<dbReference type="Pfam" id="PF01609">
    <property type="entry name" value="DDE_Tnp_1"/>
    <property type="match status" value="1"/>
</dbReference>
<comment type="caution">
    <text evidence="2">The sequence shown here is derived from an EMBL/GenBank/DDBJ whole genome shotgun (WGS) entry which is preliminary data.</text>
</comment>
<dbReference type="InterPro" id="IPR002559">
    <property type="entry name" value="Transposase_11"/>
</dbReference>
<reference evidence="2 3" key="1">
    <citation type="submission" date="2024-07" db="EMBL/GenBank/DDBJ databases">
        <title>Marimonas sp.nov., isolated from tidal-flat sediment.</title>
        <authorList>
            <person name="Jayan J.N."/>
            <person name="Lee S.S."/>
        </authorList>
    </citation>
    <scope>NUCLEOTIDE SEQUENCE [LARGE SCALE GENOMIC DNA]</scope>
    <source>
        <strain evidence="2 3">MJW-29</strain>
    </source>
</reference>
<proteinExistence type="predicted"/>
<dbReference type="RefSeq" id="WP_367880260.1">
    <property type="nucleotide sequence ID" value="NZ_JBFNXX010000180.1"/>
</dbReference>
<sequence length="85" mass="9430">LCRRQKTLNVSLPYRGGTGPLNLLIDSTGIKAEGEGEWNARKHGGPKRRIWRKIHIGIDEETLEVRAVEVTTSNVGDAPMLPELL</sequence>
<feature type="domain" description="Transposase IS4-like" evidence="1">
    <location>
        <begin position="22"/>
        <end position="85"/>
    </location>
</feature>
<name>A0ABV3RU70_9RHOB</name>
<evidence type="ECO:0000259" key="1">
    <source>
        <dbReference type="Pfam" id="PF01609"/>
    </source>
</evidence>
<organism evidence="2 3">
    <name type="scientific">Sulfitobacter sediminis</name>
    <dbReference type="NCBI Taxonomy" id="3234186"/>
    <lineage>
        <taxon>Bacteria</taxon>
        <taxon>Pseudomonadati</taxon>
        <taxon>Pseudomonadota</taxon>
        <taxon>Alphaproteobacteria</taxon>
        <taxon>Rhodobacterales</taxon>
        <taxon>Roseobacteraceae</taxon>
        <taxon>Sulfitobacter</taxon>
    </lineage>
</organism>
<evidence type="ECO:0000313" key="3">
    <source>
        <dbReference type="Proteomes" id="UP001556098"/>
    </source>
</evidence>
<evidence type="ECO:0000313" key="2">
    <source>
        <dbReference type="EMBL" id="MEW9922582.1"/>
    </source>
</evidence>
<gene>
    <name evidence="2" type="ORF">AB2B41_23595</name>
</gene>
<dbReference type="PANTHER" id="PTHR34631:SF3">
    <property type="entry name" value="ISSOD12 TRANSPOSASE TNPA_ISSOD12"/>
    <property type="match status" value="1"/>
</dbReference>